<dbReference type="RefSeq" id="XP_067763975.1">
    <property type="nucleotide sequence ID" value="XM_067909154.1"/>
</dbReference>
<dbReference type="KEGG" id="ssao:94299345"/>
<sequence>MTLILSFNNIMQKINRKYSCGIRSQTHVVQIPSMIHILPQNNIAIPPLPNKNINQSRQLKGLLAQFEQDQIKHFTMPQITYLNLVDDQNDIFNLSGSGRSIFSPKCQGFKNSVVTDLSIIEEEQ</sequence>
<reference evidence="1 2" key="1">
    <citation type="journal article" date="2014" name="PLoS Genet.">
        <title>The Genome of Spironucleus salmonicida Highlights a Fish Pathogen Adapted to Fluctuating Environments.</title>
        <authorList>
            <person name="Xu F."/>
            <person name="Jerlstrom-Hultqvist J."/>
            <person name="Einarsson E."/>
            <person name="Astvaldsson A."/>
            <person name="Svard S.G."/>
            <person name="Andersson J.O."/>
        </authorList>
    </citation>
    <scope>NUCLEOTIDE SEQUENCE [LARGE SCALE GENOMIC DNA]</scope>
    <source>
        <strain evidence="1 2">ATCC 50377</strain>
    </source>
</reference>
<proteinExistence type="predicted"/>
<organism evidence="1 2">
    <name type="scientific">Spironucleus salmonicida</name>
    <dbReference type="NCBI Taxonomy" id="348837"/>
    <lineage>
        <taxon>Eukaryota</taxon>
        <taxon>Metamonada</taxon>
        <taxon>Diplomonadida</taxon>
        <taxon>Hexamitidae</taxon>
        <taxon>Hexamitinae</taxon>
        <taxon>Spironucleus</taxon>
    </lineage>
</organism>
<dbReference type="GeneID" id="94299345"/>
<evidence type="ECO:0000313" key="2">
    <source>
        <dbReference type="Proteomes" id="UP000018208"/>
    </source>
</evidence>
<comment type="caution">
    <text evidence="1">The sequence shown here is derived from an EMBL/GenBank/DDBJ whole genome shotgun (WGS) entry which is preliminary data.</text>
</comment>
<protein>
    <submittedName>
        <fullName evidence="1">Uncharacterized protein</fullName>
    </submittedName>
</protein>
<name>A0A9P8RY55_9EUKA</name>
<keyword evidence="2" id="KW-1185">Reference proteome</keyword>
<gene>
    <name evidence="1" type="ORF">SS50377_25322</name>
</gene>
<accession>A0A9P8RY55</accession>
<dbReference type="Proteomes" id="UP000018208">
    <property type="component" value="Unassembled WGS sequence"/>
</dbReference>
<dbReference type="AlphaFoldDB" id="A0A9P8RY55"/>
<dbReference type="EMBL" id="AUWU02000005">
    <property type="protein sequence ID" value="KAH0573202.1"/>
    <property type="molecule type" value="Genomic_DNA"/>
</dbReference>
<evidence type="ECO:0000313" key="1">
    <source>
        <dbReference type="EMBL" id="KAH0573202.1"/>
    </source>
</evidence>